<feature type="region of interest" description="Disordered" evidence="1">
    <location>
        <begin position="56"/>
        <end position="80"/>
    </location>
</feature>
<feature type="region of interest" description="Disordered" evidence="1">
    <location>
        <begin position="1"/>
        <end position="24"/>
    </location>
</feature>
<dbReference type="EMBL" id="CP033361">
    <property type="protein sequence ID" value="QKC75561.1"/>
    <property type="molecule type" value="Genomic_DNA"/>
</dbReference>
<reference evidence="2 3" key="1">
    <citation type="submission" date="2018-10" db="EMBL/GenBank/DDBJ databases">
        <authorList>
            <person name="Perry B.J."/>
            <person name="Sullivan J.T."/>
            <person name="Murphy R.J.T."/>
            <person name="Ramsay J.P."/>
            <person name="Ronson C.W."/>
        </authorList>
    </citation>
    <scope>NUCLEOTIDE SEQUENCE [LARGE SCALE GENOMIC DNA]</scope>
    <source>
        <strain evidence="2 3">NZP2014</strain>
    </source>
</reference>
<gene>
    <name evidence="2" type="ORF">EB233_08430</name>
</gene>
<dbReference type="Proteomes" id="UP000503339">
    <property type="component" value="Chromosome"/>
</dbReference>
<dbReference type="InterPro" id="IPR010131">
    <property type="entry name" value="MdtP/NodT-like"/>
</dbReference>
<dbReference type="AlphaFoldDB" id="A0A6M7UE90"/>
<dbReference type="PANTHER" id="PTHR30203:SF30">
    <property type="entry name" value="OUTER MEMBRANE PROTEIN-RELATED"/>
    <property type="match status" value="1"/>
</dbReference>
<dbReference type="PANTHER" id="PTHR30203">
    <property type="entry name" value="OUTER MEMBRANE CATION EFFLUX PROTEIN"/>
    <property type="match status" value="1"/>
</dbReference>
<dbReference type="SUPFAM" id="SSF56954">
    <property type="entry name" value="Outer membrane efflux proteins (OEP)"/>
    <property type="match status" value="1"/>
</dbReference>
<proteinExistence type="predicted"/>
<protein>
    <submittedName>
        <fullName evidence="2">TolC family protein</fullName>
    </submittedName>
</protein>
<name>A0A6M7UE90_9HYPH</name>
<sequence length="532" mass="58023">MPRALILSSHSGPDSEAAEPMERVQHRTTRAFRVLTFSLVACSVLMLQPNDIRAAQKIPVPTPRPDQERTPPKNEMPSASAAGTALFSGVKLSLDDAVFLGLRNNRTIRSAYIDRTSQKFGLRVAEDRFTPQFGISGNVTRQRIFGVDSTTIEVTPGVSLLTKTGASLDFAWNTTASWQDGANEFSSAAQIGIEQPLLRGAGFDVNMAPVKSARLGELVHKLRLKATVSETVATIILAHRALLASQQELQLAQAAVDRSQDLLTITNALITAGRIAPMEAIQAQADIERQKLRVLQAKQTVETNRLSLLDLLALDLGAKIVAVENIDSKKVNTSIARLLPIALSERYDYMGQVYVIEQNRLGITLAKNEQLWDVSLYAQARLGGQRGEGIGSNSIADGAAGLRFTIPINDLSRQQQLVDATASYQNAELQLEAIRSGIEMQVRGTASQVNLLWQQLAIAEKASELALQAVVIEKAKLNAGRSTTFQVRSLEDSLRESESQLLNARIGYLNALTQLDMQLGTTLATWHIDLKD</sequence>
<dbReference type="KEGG" id="merd:EB233_08430"/>
<organism evidence="2 3">
    <name type="scientific">Mesorhizobium erdmanii</name>
    <dbReference type="NCBI Taxonomy" id="1777866"/>
    <lineage>
        <taxon>Bacteria</taxon>
        <taxon>Pseudomonadati</taxon>
        <taxon>Pseudomonadota</taxon>
        <taxon>Alphaproteobacteria</taxon>
        <taxon>Hyphomicrobiales</taxon>
        <taxon>Phyllobacteriaceae</taxon>
        <taxon>Mesorhizobium</taxon>
    </lineage>
</organism>
<dbReference type="Gene3D" id="1.20.1600.10">
    <property type="entry name" value="Outer membrane efflux proteins (OEP)"/>
    <property type="match status" value="1"/>
</dbReference>
<evidence type="ECO:0000313" key="3">
    <source>
        <dbReference type="Proteomes" id="UP000503339"/>
    </source>
</evidence>
<dbReference type="GO" id="GO:0015562">
    <property type="term" value="F:efflux transmembrane transporter activity"/>
    <property type="evidence" value="ECO:0007669"/>
    <property type="project" value="InterPro"/>
</dbReference>
<evidence type="ECO:0000256" key="1">
    <source>
        <dbReference type="SAM" id="MobiDB-lite"/>
    </source>
</evidence>
<keyword evidence="3" id="KW-1185">Reference proteome</keyword>
<accession>A0A6M7UE90</accession>
<evidence type="ECO:0000313" key="2">
    <source>
        <dbReference type="EMBL" id="QKC75561.1"/>
    </source>
</evidence>